<evidence type="ECO:0000259" key="1">
    <source>
        <dbReference type="PROSITE" id="PS51831"/>
    </source>
</evidence>
<dbReference type="EMBL" id="CP134050">
    <property type="protein sequence ID" value="WNC14417.1"/>
    <property type="molecule type" value="Genomic_DNA"/>
</dbReference>
<gene>
    <name evidence="2" type="ORF">RGB73_27765</name>
</gene>
<protein>
    <submittedName>
        <fullName evidence="2">HD domain-containing protein</fullName>
    </submittedName>
</protein>
<dbReference type="InterPro" id="IPR006674">
    <property type="entry name" value="HD_domain"/>
</dbReference>
<accession>A0ABY9T3I2</accession>
<evidence type="ECO:0000313" key="2">
    <source>
        <dbReference type="EMBL" id="WNC14417.1"/>
    </source>
</evidence>
<dbReference type="CDD" id="cd00077">
    <property type="entry name" value="HDc"/>
    <property type="match status" value="1"/>
</dbReference>
<dbReference type="RefSeq" id="WP_310766456.1">
    <property type="nucleotide sequence ID" value="NZ_CP134050.1"/>
</dbReference>
<proteinExistence type="predicted"/>
<dbReference type="InterPro" id="IPR006675">
    <property type="entry name" value="HDIG_dom"/>
</dbReference>
<dbReference type="Gene3D" id="1.10.3210.50">
    <property type="match status" value="1"/>
</dbReference>
<reference evidence="2 3" key="1">
    <citation type="submission" date="2023-09" db="EMBL/GenBank/DDBJ databases">
        <title>Complete Genome and Methylome dissection of Bacillus brevis NEB573 original source of BbsI restriction endonuclease.</title>
        <authorList>
            <person name="Fomenkov A."/>
            <person name="Roberts R.D."/>
        </authorList>
    </citation>
    <scope>NUCLEOTIDE SEQUENCE [LARGE SCALE GENOMIC DNA]</scope>
    <source>
        <strain evidence="2 3">NEB573</strain>
    </source>
</reference>
<name>A0ABY9T3I2_BREBE</name>
<sequence length="215" mass="24303">MAEETTTDYLAAALDRLPGRLVEVARERFDGQDPAHDWQHNLRVMAMCERIGRAEGASMDVLGLAALLHDIGRAEERRTGECHAEISARASGVLLREVGCADDVIESVQRAILAHRFRKDRPPVTLEEQILFDADKLDSIGAIGVARAFAYSGVLGQPIQSDQPGQHTPLAEYEWKLQRIREKLFTKTARQIAEERHRFMAQFFKRWKEEVAGIR</sequence>
<dbReference type="PANTHER" id="PTHR33594:SF1">
    <property type="entry name" value="HD_PDEASE DOMAIN-CONTAINING PROTEIN"/>
    <property type="match status" value="1"/>
</dbReference>
<dbReference type="InterPro" id="IPR003607">
    <property type="entry name" value="HD/PDEase_dom"/>
</dbReference>
<dbReference type="SMART" id="SM00471">
    <property type="entry name" value="HDc"/>
    <property type="match status" value="1"/>
</dbReference>
<organism evidence="2 3">
    <name type="scientific">Brevibacillus brevis</name>
    <name type="common">Bacillus brevis</name>
    <dbReference type="NCBI Taxonomy" id="1393"/>
    <lineage>
        <taxon>Bacteria</taxon>
        <taxon>Bacillati</taxon>
        <taxon>Bacillota</taxon>
        <taxon>Bacilli</taxon>
        <taxon>Bacillales</taxon>
        <taxon>Paenibacillaceae</taxon>
        <taxon>Brevibacillus</taxon>
    </lineage>
</organism>
<keyword evidence="3" id="KW-1185">Reference proteome</keyword>
<dbReference type="PROSITE" id="PS51831">
    <property type="entry name" value="HD"/>
    <property type="match status" value="1"/>
</dbReference>
<dbReference type="Pfam" id="PF01966">
    <property type="entry name" value="HD"/>
    <property type="match status" value="1"/>
</dbReference>
<dbReference type="SUPFAM" id="SSF109604">
    <property type="entry name" value="HD-domain/PDEase-like"/>
    <property type="match status" value="1"/>
</dbReference>
<dbReference type="NCBIfam" id="TIGR00277">
    <property type="entry name" value="HDIG"/>
    <property type="match status" value="1"/>
</dbReference>
<evidence type="ECO:0000313" key="3">
    <source>
        <dbReference type="Proteomes" id="UP001256827"/>
    </source>
</evidence>
<dbReference type="Proteomes" id="UP001256827">
    <property type="component" value="Chromosome"/>
</dbReference>
<feature type="domain" description="HD" evidence="1">
    <location>
        <begin position="37"/>
        <end position="140"/>
    </location>
</feature>
<dbReference type="PANTHER" id="PTHR33594">
    <property type="entry name" value="SUPERFAMILY HYDROLASE, PUTATIVE (AFU_ORTHOLOGUE AFUA_1G03035)-RELATED"/>
    <property type="match status" value="1"/>
</dbReference>